<proteinExistence type="inferred from homology"/>
<dbReference type="PROSITE" id="PS00101">
    <property type="entry name" value="HEXAPEP_TRANSFERASES"/>
    <property type="match status" value="1"/>
</dbReference>
<dbReference type="PANTHER" id="PTHR23416:SF23">
    <property type="entry name" value="ACETYLTRANSFERASE C18B11.09C-RELATED"/>
    <property type="match status" value="1"/>
</dbReference>
<organism evidence="4 5">
    <name type="scientific">Candidatus Coproplasma avicola</name>
    <dbReference type="NCBI Taxonomy" id="2840744"/>
    <lineage>
        <taxon>Bacteria</taxon>
        <taxon>Bacillati</taxon>
        <taxon>Bacillota</taxon>
        <taxon>Clostridia</taxon>
        <taxon>Eubacteriales</taxon>
        <taxon>Candidatus Coproplasma</taxon>
    </lineage>
</organism>
<name>A0A9D1JA48_9FIRM</name>
<comment type="caution">
    <text evidence="4">The sequence shown here is derived from an EMBL/GenBank/DDBJ whole genome shotgun (WGS) entry which is preliminary data.</text>
</comment>
<dbReference type="InterPro" id="IPR011004">
    <property type="entry name" value="Trimer_LpxA-like_sf"/>
</dbReference>
<dbReference type="GO" id="GO:0008374">
    <property type="term" value="F:O-acyltransferase activity"/>
    <property type="evidence" value="ECO:0007669"/>
    <property type="project" value="TreeGrafter"/>
</dbReference>
<dbReference type="InterPro" id="IPR001451">
    <property type="entry name" value="Hexapep"/>
</dbReference>
<dbReference type="AlphaFoldDB" id="A0A9D1JA48"/>
<dbReference type="Proteomes" id="UP000823913">
    <property type="component" value="Unassembled WGS sequence"/>
</dbReference>
<dbReference type="EMBL" id="DVHK01000132">
    <property type="protein sequence ID" value="HIR67672.1"/>
    <property type="molecule type" value="Genomic_DNA"/>
</dbReference>
<evidence type="ECO:0000313" key="5">
    <source>
        <dbReference type="Proteomes" id="UP000823913"/>
    </source>
</evidence>
<dbReference type="InterPro" id="IPR018357">
    <property type="entry name" value="Hexapep_transf_CS"/>
</dbReference>
<sequence>MDSKEFIANVGREPKIAAGSQMHLHMHEAARRAQRITLEINSRDNSPERRAALMSELTCGKVGANFGLFPPVYCDYGMNLTIGDSVFVNSGCCFQDQGGIYIGDGSMLGHQVVIATLNHDLDPARRGDMYAAPVHIGKNVWIGSHATILAGVTIGDGAVVAAGALVNRDVPPKTVVGGVPAKVIKIIE</sequence>
<reference evidence="4" key="1">
    <citation type="submission" date="2020-10" db="EMBL/GenBank/DDBJ databases">
        <authorList>
            <person name="Gilroy R."/>
        </authorList>
    </citation>
    <scope>NUCLEOTIDE SEQUENCE</scope>
    <source>
        <strain evidence="4">ChiW16-3235</strain>
    </source>
</reference>
<dbReference type="Gene3D" id="2.160.10.10">
    <property type="entry name" value="Hexapeptide repeat proteins"/>
    <property type="match status" value="1"/>
</dbReference>
<dbReference type="InterPro" id="IPR051159">
    <property type="entry name" value="Hexapeptide_acetyltransf"/>
</dbReference>
<dbReference type="Pfam" id="PF00132">
    <property type="entry name" value="Hexapep"/>
    <property type="match status" value="1"/>
</dbReference>
<dbReference type="SUPFAM" id="SSF51161">
    <property type="entry name" value="Trimeric LpxA-like enzymes"/>
    <property type="match status" value="1"/>
</dbReference>
<reference evidence="4" key="2">
    <citation type="journal article" date="2021" name="PeerJ">
        <title>Extensive microbial diversity within the chicken gut microbiome revealed by metagenomics and culture.</title>
        <authorList>
            <person name="Gilroy R."/>
            <person name="Ravi A."/>
            <person name="Getino M."/>
            <person name="Pursley I."/>
            <person name="Horton D.L."/>
            <person name="Alikhan N.F."/>
            <person name="Baker D."/>
            <person name="Gharbi K."/>
            <person name="Hall N."/>
            <person name="Watson M."/>
            <person name="Adriaenssens E.M."/>
            <person name="Foster-Nyarko E."/>
            <person name="Jarju S."/>
            <person name="Secka A."/>
            <person name="Antonio M."/>
            <person name="Oren A."/>
            <person name="Chaudhuri R.R."/>
            <person name="La Ragione R."/>
            <person name="Hildebrand F."/>
            <person name="Pallen M.J."/>
        </authorList>
    </citation>
    <scope>NUCLEOTIDE SEQUENCE</scope>
    <source>
        <strain evidence="4">ChiW16-3235</strain>
    </source>
</reference>
<keyword evidence="3" id="KW-0677">Repeat</keyword>
<evidence type="ECO:0000256" key="2">
    <source>
        <dbReference type="ARBA" id="ARBA00022679"/>
    </source>
</evidence>
<dbReference type="CDD" id="cd03357">
    <property type="entry name" value="LbH_MAT_GAT"/>
    <property type="match status" value="1"/>
</dbReference>
<accession>A0A9D1JA48</accession>
<evidence type="ECO:0000256" key="3">
    <source>
        <dbReference type="ARBA" id="ARBA00022737"/>
    </source>
</evidence>
<comment type="similarity">
    <text evidence="1">Belongs to the transferase hexapeptide repeat family.</text>
</comment>
<evidence type="ECO:0000313" key="4">
    <source>
        <dbReference type="EMBL" id="HIR67672.1"/>
    </source>
</evidence>
<dbReference type="PANTHER" id="PTHR23416">
    <property type="entry name" value="SIALIC ACID SYNTHASE-RELATED"/>
    <property type="match status" value="1"/>
</dbReference>
<gene>
    <name evidence="4" type="ORF">IAB94_06475</name>
</gene>
<evidence type="ECO:0000256" key="1">
    <source>
        <dbReference type="ARBA" id="ARBA00007274"/>
    </source>
</evidence>
<keyword evidence="2" id="KW-0808">Transferase</keyword>
<protein>
    <submittedName>
        <fullName evidence="4">Sugar O-acetyltransferase</fullName>
    </submittedName>
</protein>